<evidence type="ECO:0008006" key="11">
    <source>
        <dbReference type="Google" id="ProtNLM"/>
    </source>
</evidence>
<reference evidence="10" key="1">
    <citation type="journal article" date="2019" name="Int. J. Syst. Evol. Microbiol.">
        <title>The Global Catalogue of Microorganisms (GCM) 10K type strain sequencing project: providing services to taxonomists for standard genome sequencing and annotation.</title>
        <authorList>
            <consortium name="The Broad Institute Genomics Platform"/>
            <consortium name="The Broad Institute Genome Sequencing Center for Infectious Disease"/>
            <person name="Wu L."/>
            <person name="Ma J."/>
        </authorList>
    </citation>
    <scope>NUCLEOTIDE SEQUENCE [LARGE SCALE GENOMIC DNA]</scope>
    <source>
        <strain evidence="10">CGMCC 1.12769</strain>
    </source>
</reference>
<feature type="transmembrane region" description="Helical" evidence="8">
    <location>
        <begin position="7"/>
        <end position="29"/>
    </location>
</feature>
<evidence type="ECO:0000256" key="4">
    <source>
        <dbReference type="ARBA" id="ARBA00022544"/>
    </source>
</evidence>
<gene>
    <name evidence="9" type="ORF">GCM10008013_23080</name>
</gene>
<feature type="transmembrane region" description="Helical" evidence="8">
    <location>
        <begin position="304"/>
        <end position="321"/>
    </location>
</feature>
<evidence type="ECO:0000256" key="5">
    <source>
        <dbReference type="ARBA" id="ARBA00022692"/>
    </source>
</evidence>
<dbReference type="PANTHER" id="PTHR34975:SF2">
    <property type="entry name" value="SPORE GERMINATION PROTEIN A2"/>
    <property type="match status" value="1"/>
</dbReference>
<protein>
    <recommendedName>
        <fullName evidence="11">Spore germination protein KB</fullName>
    </recommendedName>
</protein>
<evidence type="ECO:0000256" key="6">
    <source>
        <dbReference type="ARBA" id="ARBA00022989"/>
    </source>
</evidence>
<evidence type="ECO:0000256" key="3">
    <source>
        <dbReference type="ARBA" id="ARBA00022448"/>
    </source>
</evidence>
<comment type="subcellular location">
    <subcellularLocation>
        <location evidence="1">Membrane</location>
        <topology evidence="1">Multi-pass membrane protein</topology>
    </subcellularLocation>
</comment>
<dbReference type="InterPro" id="IPR004761">
    <property type="entry name" value="Spore_GerAB"/>
</dbReference>
<evidence type="ECO:0000256" key="1">
    <source>
        <dbReference type="ARBA" id="ARBA00004141"/>
    </source>
</evidence>
<organism evidence="9 10">
    <name type="scientific">Paenibacillus segetis</name>
    <dbReference type="NCBI Taxonomy" id="1325360"/>
    <lineage>
        <taxon>Bacteria</taxon>
        <taxon>Bacillati</taxon>
        <taxon>Bacillota</taxon>
        <taxon>Bacilli</taxon>
        <taxon>Bacillales</taxon>
        <taxon>Paenibacillaceae</taxon>
        <taxon>Paenibacillus</taxon>
    </lineage>
</organism>
<feature type="transmembrane region" description="Helical" evidence="8">
    <location>
        <begin position="214"/>
        <end position="237"/>
    </location>
</feature>
<feature type="transmembrane region" description="Helical" evidence="8">
    <location>
        <begin position="180"/>
        <end position="202"/>
    </location>
</feature>
<feature type="transmembrane region" description="Helical" evidence="8">
    <location>
        <begin position="333"/>
        <end position="352"/>
    </location>
</feature>
<sequence length="362" mass="40594">MLKLNHFQILSLFTLYLVSSFIAFLVGLFVEKGQFSTPVGSIIGGFATLLLIYPAYKVTLSRPNQFIVQYGHQIVGRVPHFIFMYIIIVIAFILATSNLKELCDFLILVYLPGTPEWAIVGAFGICIVYAIRSGLPTIFRASQGILILSIGAFLIFPYLVRSEIDWNMAPALVSHLNLNQVGASAFNMTTLFGAISHLFLVIPYVQSPEKIYRPILGAIITSLIIIMAHLIPILLIFGPDLSGNLTYPDLELIRSMRPGSFVETLDPILMILWLVCLFVKISFILYIAVICLTHITGMTDYRPLCLPSTAFCCILSIYFARSQPELNQFMIGSLPPLLFTMEFFIPTIYWLVSLVRKRQSST</sequence>
<evidence type="ECO:0000313" key="10">
    <source>
        <dbReference type="Proteomes" id="UP000659344"/>
    </source>
</evidence>
<evidence type="ECO:0000256" key="2">
    <source>
        <dbReference type="ARBA" id="ARBA00007998"/>
    </source>
</evidence>
<dbReference type="RefSeq" id="WP_188538801.1">
    <property type="nucleotide sequence ID" value="NZ_BMFT01000001.1"/>
</dbReference>
<proteinExistence type="inferred from homology"/>
<feature type="transmembrane region" description="Helical" evidence="8">
    <location>
        <begin position="74"/>
        <end position="95"/>
    </location>
</feature>
<comment type="caution">
    <text evidence="9">The sequence shown here is derived from an EMBL/GenBank/DDBJ whole genome shotgun (WGS) entry which is preliminary data.</text>
</comment>
<feature type="transmembrane region" description="Helical" evidence="8">
    <location>
        <begin position="107"/>
        <end position="131"/>
    </location>
</feature>
<evidence type="ECO:0000256" key="7">
    <source>
        <dbReference type="ARBA" id="ARBA00023136"/>
    </source>
</evidence>
<dbReference type="PANTHER" id="PTHR34975">
    <property type="entry name" value="SPORE GERMINATION PROTEIN A2"/>
    <property type="match status" value="1"/>
</dbReference>
<keyword evidence="4" id="KW-0309">Germination</keyword>
<feature type="transmembrane region" description="Helical" evidence="8">
    <location>
        <begin position="268"/>
        <end position="292"/>
    </location>
</feature>
<dbReference type="Proteomes" id="UP000659344">
    <property type="component" value="Unassembled WGS sequence"/>
</dbReference>
<keyword evidence="6 8" id="KW-1133">Transmembrane helix</keyword>
<feature type="transmembrane region" description="Helical" evidence="8">
    <location>
        <begin position="35"/>
        <end position="53"/>
    </location>
</feature>
<evidence type="ECO:0000313" key="9">
    <source>
        <dbReference type="EMBL" id="GGH23751.1"/>
    </source>
</evidence>
<feature type="transmembrane region" description="Helical" evidence="8">
    <location>
        <begin position="138"/>
        <end position="160"/>
    </location>
</feature>
<evidence type="ECO:0000256" key="8">
    <source>
        <dbReference type="SAM" id="Phobius"/>
    </source>
</evidence>
<keyword evidence="5 8" id="KW-0812">Transmembrane</keyword>
<dbReference type="Pfam" id="PF03845">
    <property type="entry name" value="Spore_permease"/>
    <property type="match status" value="1"/>
</dbReference>
<dbReference type="EMBL" id="BMFT01000001">
    <property type="protein sequence ID" value="GGH23751.1"/>
    <property type="molecule type" value="Genomic_DNA"/>
</dbReference>
<accession>A0ABQ1YEZ8</accession>
<name>A0ABQ1YEZ8_9BACL</name>
<keyword evidence="7 8" id="KW-0472">Membrane</keyword>
<comment type="similarity">
    <text evidence="2">Belongs to the amino acid-polyamine-organocation (APC) superfamily. Spore germination protein (SGP) (TC 2.A.3.9) family.</text>
</comment>
<keyword evidence="3" id="KW-0813">Transport</keyword>
<keyword evidence="10" id="KW-1185">Reference proteome</keyword>